<reference evidence="3" key="1">
    <citation type="submission" date="2019-07" db="EMBL/GenBank/DDBJ databases">
        <authorList>
            <person name="Palmer J.M."/>
        </authorList>
    </citation>
    <scope>NUCLEOTIDE SEQUENCE</scope>
    <source>
        <strain evidence="3">PC9</strain>
    </source>
</reference>
<feature type="domain" description="DUF6699" evidence="2">
    <location>
        <begin position="247"/>
        <end position="411"/>
    </location>
</feature>
<feature type="compositionally biased region" description="Low complexity" evidence="1">
    <location>
        <begin position="302"/>
        <end position="314"/>
    </location>
</feature>
<sequence length="425" mass="45208">MNPSRARFHDMLPVRPSGLSLAANFGRTRAPLSGSPSQTTPSNSSGSQTKHQRSSSVPQPAPHCNGSYIYATPGTASSSASSADGRARSSSFVGSRSTAPSPLRYESNSVRSRSQAASQSASQQQSARVPLYRTSSHNKASERPSPYPLYTPTVSFSSSRTASSSSIHPGSTSGHAYAPPRTSSSGSVGRSSSDIRPILKQNHTWHGHNSAPHAHVSFKNDPRGSSASNSLHVHPLLACSRLHNAPISYDITYTPSSRSVIDKTTNIAVAATTLAQPATNPPTNSRLVLKADKLPWPIVVSPSHVSSSSSSKPKSAPRFYIHGSHSGHGSSSSSGSPHVSNLDVLYAVHSTLFMRITQEEWEQLGHGSRAQRKITRAYEKRCIKMGGGWEGGVRRLDWLGGKTRLVGIELDKSGNGTGKLLFSKA</sequence>
<accession>A0A8H6ZR34</accession>
<comment type="caution">
    <text evidence="3">The sequence shown here is derived from an EMBL/GenBank/DDBJ whole genome shotgun (WGS) entry which is preliminary data.</text>
</comment>
<dbReference type="EMBL" id="JACETU010000006">
    <property type="protein sequence ID" value="KAF7425944.1"/>
    <property type="molecule type" value="Genomic_DNA"/>
</dbReference>
<feature type="region of interest" description="Disordered" evidence="1">
    <location>
        <begin position="1"/>
        <end position="229"/>
    </location>
</feature>
<dbReference type="AlphaFoldDB" id="A0A8H6ZR34"/>
<name>A0A8H6ZR34_PLEOS</name>
<evidence type="ECO:0000313" key="4">
    <source>
        <dbReference type="Proteomes" id="UP000623687"/>
    </source>
</evidence>
<keyword evidence="4" id="KW-1185">Reference proteome</keyword>
<proteinExistence type="predicted"/>
<dbReference type="VEuPathDB" id="FungiDB:PC9H_008306"/>
<evidence type="ECO:0000256" key="1">
    <source>
        <dbReference type="SAM" id="MobiDB-lite"/>
    </source>
</evidence>
<dbReference type="OrthoDB" id="3242468at2759"/>
<feature type="compositionally biased region" description="Low complexity" evidence="1">
    <location>
        <begin position="183"/>
        <end position="192"/>
    </location>
</feature>
<evidence type="ECO:0000313" key="3">
    <source>
        <dbReference type="EMBL" id="KAF7425944.1"/>
    </source>
</evidence>
<feature type="compositionally biased region" description="Low complexity" evidence="1">
    <location>
        <begin position="322"/>
        <end position="336"/>
    </location>
</feature>
<feature type="compositionally biased region" description="Low complexity" evidence="1">
    <location>
        <begin position="111"/>
        <end position="128"/>
    </location>
</feature>
<feature type="compositionally biased region" description="Low complexity" evidence="1">
    <location>
        <begin position="76"/>
        <end position="91"/>
    </location>
</feature>
<organism evidence="3 4">
    <name type="scientific">Pleurotus ostreatus</name>
    <name type="common">Oyster mushroom</name>
    <name type="synonym">White-rot fungus</name>
    <dbReference type="NCBI Taxonomy" id="5322"/>
    <lineage>
        <taxon>Eukaryota</taxon>
        <taxon>Fungi</taxon>
        <taxon>Dikarya</taxon>
        <taxon>Basidiomycota</taxon>
        <taxon>Agaricomycotina</taxon>
        <taxon>Agaricomycetes</taxon>
        <taxon>Agaricomycetidae</taxon>
        <taxon>Agaricales</taxon>
        <taxon>Pleurotineae</taxon>
        <taxon>Pleurotaceae</taxon>
        <taxon>Pleurotus</taxon>
    </lineage>
</organism>
<feature type="compositionally biased region" description="Low complexity" evidence="1">
    <location>
        <begin position="155"/>
        <end position="175"/>
    </location>
</feature>
<feature type="compositionally biased region" description="Polar residues" evidence="1">
    <location>
        <begin position="92"/>
        <end position="110"/>
    </location>
</feature>
<feature type="region of interest" description="Disordered" evidence="1">
    <location>
        <begin position="302"/>
        <end position="336"/>
    </location>
</feature>
<dbReference type="RefSeq" id="XP_036629248.1">
    <property type="nucleotide sequence ID" value="XM_036777820.1"/>
</dbReference>
<dbReference type="GeneID" id="59378124"/>
<gene>
    <name evidence="3" type="ORF">PC9H_008306</name>
</gene>
<evidence type="ECO:0000259" key="2">
    <source>
        <dbReference type="Pfam" id="PF20415"/>
    </source>
</evidence>
<dbReference type="InterPro" id="IPR046522">
    <property type="entry name" value="DUF6699"/>
</dbReference>
<protein>
    <recommendedName>
        <fullName evidence="2">DUF6699 domain-containing protein</fullName>
    </recommendedName>
</protein>
<feature type="compositionally biased region" description="Polar residues" evidence="1">
    <location>
        <begin position="34"/>
        <end position="58"/>
    </location>
</feature>
<dbReference type="Proteomes" id="UP000623687">
    <property type="component" value="Unassembled WGS sequence"/>
</dbReference>
<dbReference type="Pfam" id="PF20415">
    <property type="entry name" value="DUF6699"/>
    <property type="match status" value="1"/>
</dbReference>